<dbReference type="SUPFAM" id="SSF55961">
    <property type="entry name" value="Bet v1-like"/>
    <property type="match status" value="1"/>
</dbReference>
<dbReference type="KEGG" id="mgg:MPLG2_3682"/>
<gene>
    <name evidence="1" type="ORF">MPLG2_3682</name>
</gene>
<organism evidence="1 2">
    <name type="scientific">Micropruina glycogenica</name>
    <dbReference type="NCBI Taxonomy" id="75385"/>
    <lineage>
        <taxon>Bacteria</taxon>
        <taxon>Bacillati</taxon>
        <taxon>Actinomycetota</taxon>
        <taxon>Actinomycetes</taxon>
        <taxon>Propionibacteriales</taxon>
        <taxon>Nocardioidaceae</taxon>
        <taxon>Micropruina</taxon>
    </lineage>
</organism>
<sequence>MSHTVELDAPVAAERLFDYLSDPWTRPDWQSSLRTVVDVHGTGEVGTTWRDLTAVGARPAMIVTSAQRPEHWQEAGVWRGLTAHLRLDFTPQGIDRTRLAVTFGVTGAGVLAPFAAVLQRLAGPAIAADLRRAVRLAAEN</sequence>
<dbReference type="RefSeq" id="WP_105187158.1">
    <property type="nucleotide sequence ID" value="NZ_BAAAGO010000038.1"/>
</dbReference>
<protein>
    <recommendedName>
        <fullName evidence="3">Polyketide cyclase / dehydrase and lipid transport</fullName>
    </recommendedName>
</protein>
<dbReference type="InterPro" id="IPR019587">
    <property type="entry name" value="Polyketide_cyclase/dehydratase"/>
</dbReference>
<accession>A0A2N9JMA1</accession>
<name>A0A2N9JMA1_9ACTN</name>
<dbReference type="Gene3D" id="3.30.530.20">
    <property type="match status" value="1"/>
</dbReference>
<evidence type="ECO:0000313" key="2">
    <source>
        <dbReference type="Proteomes" id="UP000238164"/>
    </source>
</evidence>
<dbReference type="Proteomes" id="UP000238164">
    <property type="component" value="Chromosome 1"/>
</dbReference>
<evidence type="ECO:0008006" key="3">
    <source>
        <dbReference type="Google" id="ProtNLM"/>
    </source>
</evidence>
<dbReference type="Pfam" id="PF10604">
    <property type="entry name" value="Polyketide_cyc2"/>
    <property type="match status" value="1"/>
</dbReference>
<proteinExistence type="predicted"/>
<dbReference type="AlphaFoldDB" id="A0A2N9JMA1"/>
<dbReference type="EMBL" id="LT985188">
    <property type="protein sequence ID" value="SPD88712.1"/>
    <property type="molecule type" value="Genomic_DNA"/>
</dbReference>
<keyword evidence="2" id="KW-1185">Reference proteome</keyword>
<dbReference type="InterPro" id="IPR023393">
    <property type="entry name" value="START-like_dom_sf"/>
</dbReference>
<evidence type="ECO:0000313" key="1">
    <source>
        <dbReference type="EMBL" id="SPD88712.1"/>
    </source>
</evidence>
<dbReference type="OrthoDB" id="7838135at2"/>
<reference evidence="1 2" key="1">
    <citation type="submission" date="2018-02" db="EMBL/GenBank/DDBJ databases">
        <authorList>
            <person name="Cohen D.B."/>
            <person name="Kent A.D."/>
        </authorList>
    </citation>
    <scope>NUCLEOTIDE SEQUENCE [LARGE SCALE GENOMIC DNA]</scope>
    <source>
        <strain evidence="1">1</strain>
    </source>
</reference>